<sequence length="840" mass="94484">MPESLSELKALSENLLYAWDRHIRGLFWRMDTALWERCGHNPKVFLRRISQQRIDELAGNAAFLEEYQYVLGLFRTYRDQTSRPSALVAEKLDSEQGLIAYFCAEYGLHESLPLYSGGLGILAGDHCKAASGLGLPFVAVGLMYRQGYFRQQIERDGSQKALFQPHDLRDLPITLVCDDNDAPLQIVVPLPGRDVVVQIWRAEIGHLALYLLDTDVEGNDEADCSITFQLYGGDKKRRIEQELVLGVGGVRALRALGLEPSVWHVNEGHAAFLMVERCREAIAAGTTFEAGLEQVAAATVFTTHTPVAAGHDVFEHDLAAAYLAPYAKAMNLPLEQLLALGQSEQNQTAFNMTTLALRASRYQNAVSRIHRGVTAEMEAHIWPQVPIDESPLQYVTNGVHVQTFLSRQWSYFFDMHAPGWRARQCDHHFWHDLVASIPDQQFWLQRMSIKADMLDYVGNCLARQYRRQGVGEAHIERRLAMLKPTFGRDPMVLVFARRFATYKRATLLLRDAARLAALLNDPERPVILLFAGKAHPADEPGQALIRALVEQSQQPEFAGKLFVLEDYDLAMGRQLVAGADVWLNTPLYPMEACGTSGQKAGLNGALNVSVLDGWWGEGFQGDNGWAITPYNHSDPEQRDHYEAEDLLDLLEDEVIPLYFNRGHFGYSPGWVARAKASMYTVLPHFNAQRMLLNYIENLYIPATRHGRRLARDNGKPAAELVAWKQRVADAWPGVTLSRSNGRPEQIDSGEPLELHIEVQLQGLSAEDLRLECVMTRVRDDGETEAGICCLLAPENGENGTAIYRLAEPIEVPGRYEYQVRAYPHHPMLAHPFETGLMRWL</sequence>
<dbReference type="GO" id="GO:0005975">
    <property type="term" value="P:carbohydrate metabolic process"/>
    <property type="evidence" value="ECO:0007669"/>
    <property type="project" value="InterPro"/>
</dbReference>
<dbReference type="Pfam" id="PF00343">
    <property type="entry name" value="Phosphorylase"/>
    <property type="match status" value="1"/>
</dbReference>
<protein>
    <submittedName>
        <fullName evidence="6">Alpha-glucan phosphorylase</fullName>
    </submittedName>
</protein>
<evidence type="ECO:0000313" key="7">
    <source>
        <dbReference type="Proteomes" id="UP000028302"/>
    </source>
</evidence>
<keyword evidence="7" id="KW-1185">Reference proteome</keyword>
<feature type="modified residue" description="N6-(pyridoxal phosphate)lysine" evidence="4">
    <location>
        <position position="599"/>
    </location>
</feature>
<dbReference type="EMBL" id="APNK01000015">
    <property type="protein sequence ID" value="KEZ77227.1"/>
    <property type="molecule type" value="Genomic_DNA"/>
</dbReference>
<organism evidence="6 7">
    <name type="scientific">Salinisphaera hydrothermalis (strain C41B8)</name>
    <dbReference type="NCBI Taxonomy" id="1304275"/>
    <lineage>
        <taxon>Bacteria</taxon>
        <taxon>Pseudomonadati</taxon>
        <taxon>Pseudomonadota</taxon>
        <taxon>Gammaproteobacteria</taxon>
        <taxon>Salinisphaerales</taxon>
        <taxon>Salinisphaeraceae</taxon>
        <taxon>Salinisphaera</taxon>
    </lineage>
</organism>
<dbReference type="GO" id="GO:0030170">
    <property type="term" value="F:pyridoxal phosphate binding"/>
    <property type="evidence" value="ECO:0007669"/>
    <property type="project" value="InterPro"/>
</dbReference>
<dbReference type="InterPro" id="IPR052182">
    <property type="entry name" value="Glycogen/Maltodextrin_Phosph"/>
</dbReference>
<evidence type="ECO:0000256" key="1">
    <source>
        <dbReference type="ARBA" id="ARBA00001275"/>
    </source>
</evidence>
<dbReference type="InterPro" id="IPR011834">
    <property type="entry name" value="Agluc_phsphrylas"/>
</dbReference>
<comment type="caution">
    <text evidence="6">The sequence shown here is derived from an EMBL/GenBank/DDBJ whole genome shotgun (WGS) entry which is preliminary data.</text>
</comment>
<gene>
    <name evidence="6" type="ORF">C41B8_10920</name>
</gene>
<proteinExistence type="inferred from homology"/>
<dbReference type="STRING" id="1304275.C41B8_10920"/>
<dbReference type="InterPro" id="IPR024517">
    <property type="entry name" value="Glycogen_phosphorylase_DUF3417"/>
</dbReference>
<evidence type="ECO:0000256" key="4">
    <source>
        <dbReference type="PIRSR" id="PIRSR000460-1"/>
    </source>
</evidence>
<dbReference type="Pfam" id="PF11897">
    <property type="entry name" value="DUF3417"/>
    <property type="match status" value="1"/>
</dbReference>
<dbReference type="SUPFAM" id="SSF53756">
    <property type="entry name" value="UDP-Glycosyltransferase/glycogen phosphorylase"/>
    <property type="match status" value="1"/>
</dbReference>
<dbReference type="Gene3D" id="3.40.50.2000">
    <property type="entry name" value="Glycogen Phosphorylase B"/>
    <property type="match status" value="3"/>
</dbReference>
<evidence type="ECO:0000256" key="3">
    <source>
        <dbReference type="ARBA" id="ARBA00022533"/>
    </source>
</evidence>
<evidence type="ECO:0000256" key="2">
    <source>
        <dbReference type="ARBA" id="ARBA00006047"/>
    </source>
</evidence>
<dbReference type="Proteomes" id="UP000028302">
    <property type="component" value="Unassembled WGS sequence"/>
</dbReference>
<evidence type="ECO:0000313" key="6">
    <source>
        <dbReference type="EMBL" id="KEZ77227.1"/>
    </source>
</evidence>
<dbReference type="PANTHER" id="PTHR42655">
    <property type="entry name" value="GLYCOGEN PHOSPHORYLASE"/>
    <property type="match status" value="1"/>
</dbReference>
<comment type="similarity">
    <text evidence="2">Belongs to the glycogen phosphorylase family.</text>
</comment>
<name>A0A084IKJ3_SALHC</name>
<dbReference type="PANTHER" id="PTHR42655:SF1">
    <property type="entry name" value="GLYCOGEN PHOSPHORYLASE"/>
    <property type="match status" value="1"/>
</dbReference>
<dbReference type="AlphaFoldDB" id="A0A084IKJ3"/>
<comment type="catalytic activity">
    <reaction evidence="1">
        <text>[(1-&gt;4)-alpha-D-glucosyl](n) + phosphate = [(1-&gt;4)-alpha-D-glucosyl](n-1) + alpha-D-glucose 1-phosphate</text>
        <dbReference type="Rhea" id="RHEA:41732"/>
        <dbReference type="Rhea" id="RHEA-COMP:9584"/>
        <dbReference type="Rhea" id="RHEA-COMP:9586"/>
        <dbReference type="ChEBI" id="CHEBI:15444"/>
        <dbReference type="ChEBI" id="CHEBI:43474"/>
        <dbReference type="ChEBI" id="CHEBI:58601"/>
        <dbReference type="EC" id="2.4.1.1"/>
    </reaction>
</comment>
<dbReference type="PATRIC" id="fig|1304275.5.peg.2230"/>
<dbReference type="eggNOG" id="COG0058">
    <property type="taxonomic scope" value="Bacteria"/>
</dbReference>
<keyword evidence="4" id="KW-0663">Pyridoxal phosphate</keyword>
<dbReference type="GO" id="GO:0008184">
    <property type="term" value="F:glycogen phosphorylase activity"/>
    <property type="evidence" value="ECO:0007669"/>
    <property type="project" value="InterPro"/>
</dbReference>
<dbReference type="InterPro" id="IPR000811">
    <property type="entry name" value="Glyco_trans_35"/>
</dbReference>
<dbReference type="PIRSF" id="PIRSF000460">
    <property type="entry name" value="Pprylas_GlgP"/>
    <property type="match status" value="1"/>
</dbReference>
<accession>A0A084IKJ3</accession>
<feature type="domain" description="DUF3417" evidence="5">
    <location>
        <begin position="1"/>
        <end position="112"/>
    </location>
</feature>
<evidence type="ECO:0000259" key="5">
    <source>
        <dbReference type="Pfam" id="PF11897"/>
    </source>
</evidence>
<dbReference type="NCBIfam" id="TIGR02094">
    <property type="entry name" value="more_P_ylases"/>
    <property type="match status" value="1"/>
</dbReference>
<reference evidence="6 7" key="1">
    <citation type="submission" date="2013-03" db="EMBL/GenBank/DDBJ databases">
        <title>Salinisphaera hydrothermalis C41B8 Genome Sequencing.</title>
        <authorList>
            <person name="Li C."/>
            <person name="Lai Q."/>
            <person name="Shao Z."/>
        </authorList>
    </citation>
    <scope>NUCLEOTIDE SEQUENCE [LARGE SCALE GENOMIC DNA]</scope>
    <source>
        <strain evidence="6 7">C41B8</strain>
    </source>
</reference>
<keyword evidence="3" id="KW-0021">Allosteric enzyme</keyword>